<dbReference type="Proteomes" id="UP001056120">
    <property type="component" value="Linkage Group LG11"/>
</dbReference>
<reference evidence="2" key="1">
    <citation type="journal article" date="2022" name="Mol. Ecol. Resour.">
        <title>The genomes of chicory, endive, great burdock and yacon provide insights into Asteraceae palaeo-polyploidization history and plant inulin production.</title>
        <authorList>
            <person name="Fan W."/>
            <person name="Wang S."/>
            <person name="Wang H."/>
            <person name="Wang A."/>
            <person name="Jiang F."/>
            <person name="Liu H."/>
            <person name="Zhao H."/>
            <person name="Xu D."/>
            <person name="Zhang Y."/>
        </authorList>
    </citation>
    <scope>NUCLEOTIDE SEQUENCE [LARGE SCALE GENOMIC DNA]</scope>
    <source>
        <strain evidence="2">cv. Yunnan</strain>
    </source>
</reference>
<name>A0ACB9HTQ1_9ASTR</name>
<organism evidence="1 2">
    <name type="scientific">Smallanthus sonchifolius</name>
    <dbReference type="NCBI Taxonomy" id="185202"/>
    <lineage>
        <taxon>Eukaryota</taxon>
        <taxon>Viridiplantae</taxon>
        <taxon>Streptophyta</taxon>
        <taxon>Embryophyta</taxon>
        <taxon>Tracheophyta</taxon>
        <taxon>Spermatophyta</taxon>
        <taxon>Magnoliopsida</taxon>
        <taxon>eudicotyledons</taxon>
        <taxon>Gunneridae</taxon>
        <taxon>Pentapetalae</taxon>
        <taxon>asterids</taxon>
        <taxon>campanulids</taxon>
        <taxon>Asterales</taxon>
        <taxon>Asteraceae</taxon>
        <taxon>Asteroideae</taxon>
        <taxon>Heliantheae alliance</taxon>
        <taxon>Millerieae</taxon>
        <taxon>Smallanthus</taxon>
    </lineage>
</organism>
<proteinExistence type="predicted"/>
<evidence type="ECO:0000313" key="2">
    <source>
        <dbReference type="Proteomes" id="UP001056120"/>
    </source>
</evidence>
<sequence>MNLSRNLQVKWSNWGFPMKENKIWDVTGSRHCTILYFSAPPHRLIPISLSPNLIPSKSYLALCFYSGHL</sequence>
<dbReference type="EMBL" id="CM042028">
    <property type="protein sequence ID" value="KAI3799299.1"/>
    <property type="molecule type" value="Genomic_DNA"/>
</dbReference>
<accession>A0ACB9HTQ1</accession>
<keyword evidence="2" id="KW-1185">Reference proteome</keyword>
<protein>
    <submittedName>
        <fullName evidence="1">Uncharacterized protein</fullName>
    </submittedName>
</protein>
<evidence type="ECO:0000313" key="1">
    <source>
        <dbReference type="EMBL" id="KAI3799299.1"/>
    </source>
</evidence>
<gene>
    <name evidence="1" type="ORF">L1987_34592</name>
</gene>
<reference evidence="1 2" key="2">
    <citation type="journal article" date="2022" name="Mol. Ecol. Resour.">
        <title>The genomes of chicory, endive, great burdock and yacon provide insights into Asteraceae paleo-polyploidization history and plant inulin production.</title>
        <authorList>
            <person name="Fan W."/>
            <person name="Wang S."/>
            <person name="Wang H."/>
            <person name="Wang A."/>
            <person name="Jiang F."/>
            <person name="Liu H."/>
            <person name="Zhao H."/>
            <person name="Xu D."/>
            <person name="Zhang Y."/>
        </authorList>
    </citation>
    <scope>NUCLEOTIDE SEQUENCE [LARGE SCALE GENOMIC DNA]</scope>
    <source>
        <strain evidence="2">cv. Yunnan</strain>
        <tissue evidence="1">Leaves</tissue>
    </source>
</reference>
<comment type="caution">
    <text evidence="1">The sequence shown here is derived from an EMBL/GenBank/DDBJ whole genome shotgun (WGS) entry which is preliminary data.</text>
</comment>